<proteinExistence type="inferred from homology"/>
<dbReference type="GO" id="GO:0022857">
    <property type="term" value="F:transmembrane transporter activity"/>
    <property type="evidence" value="ECO:0007669"/>
    <property type="project" value="UniProtKB-UniRule"/>
</dbReference>
<sequence>MSEHTTTHTPTYARPAHTYFDLLLAASAVILVISNIAATKGVAFGPILTDGGFFLYPLAYVIGDVVSEVYGFKNARRVILTSFAAAAFASLCFWITIKLPGAEFYENQSALETVLGPVPLIVGGSLLGYLVGQLLNSWVMVAMKKRTQGRFLAGRLMGSTLVGELADTLIFCSIAAPILGISTAPDFLNYVIVGYIYKCAVEFILMPITYPTISWFKKHEPSYASAHA</sequence>
<dbReference type="HAMAP" id="MF_02088">
    <property type="entry name" value="Q_prec_transport"/>
    <property type="match status" value="1"/>
</dbReference>
<keyword evidence="1" id="KW-1133">Transmembrane helix</keyword>
<dbReference type="PANTHER" id="PTHR34300:SF2">
    <property type="entry name" value="QUEUOSINE PRECURSOR TRANSPORTER-RELATED"/>
    <property type="match status" value="1"/>
</dbReference>
<feature type="transmembrane region" description="Helical" evidence="1">
    <location>
        <begin position="44"/>
        <end position="66"/>
    </location>
</feature>
<feature type="transmembrane region" description="Helical" evidence="1">
    <location>
        <begin position="117"/>
        <end position="141"/>
    </location>
</feature>
<evidence type="ECO:0000256" key="1">
    <source>
        <dbReference type="HAMAP-Rule" id="MF_02088"/>
    </source>
</evidence>
<accession>A0A7H2BCZ0</accession>
<dbReference type="InterPro" id="IPR003744">
    <property type="entry name" value="YhhQ"/>
</dbReference>
<dbReference type="GeneID" id="96624576"/>
<protein>
    <recommendedName>
        <fullName evidence="1">Probable queuosine precursor transporter</fullName>
        <shortName evidence="1">Q precursor transporter</shortName>
    </recommendedName>
</protein>
<dbReference type="Proteomes" id="UP000516404">
    <property type="component" value="Chromosome"/>
</dbReference>
<comment type="subcellular location">
    <subcellularLocation>
        <location evidence="1">Cell membrane</location>
        <topology evidence="1">Multi-pass membrane protein</topology>
    </subcellularLocation>
</comment>
<feature type="transmembrane region" description="Helical" evidence="1">
    <location>
        <begin position="78"/>
        <end position="97"/>
    </location>
</feature>
<organism evidence="2 3">
    <name type="scientific">Rothia terrae</name>
    <dbReference type="NCBI Taxonomy" id="396015"/>
    <lineage>
        <taxon>Bacteria</taxon>
        <taxon>Bacillati</taxon>
        <taxon>Actinomycetota</taxon>
        <taxon>Actinomycetes</taxon>
        <taxon>Micrococcales</taxon>
        <taxon>Micrococcaceae</taxon>
        <taxon>Rothia</taxon>
    </lineage>
</organism>
<feature type="transmembrane region" description="Helical" evidence="1">
    <location>
        <begin position="161"/>
        <end position="181"/>
    </location>
</feature>
<evidence type="ECO:0000313" key="3">
    <source>
        <dbReference type="Proteomes" id="UP000516404"/>
    </source>
</evidence>
<dbReference type="EMBL" id="CP061539">
    <property type="protein sequence ID" value="QNV37536.1"/>
    <property type="molecule type" value="Genomic_DNA"/>
</dbReference>
<gene>
    <name evidence="2" type="ORF">IDM49_10030</name>
</gene>
<dbReference type="AlphaFoldDB" id="A0A7H2BCZ0"/>
<dbReference type="NCBIfam" id="TIGR00697">
    <property type="entry name" value="queuosine precursor transporter"/>
    <property type="match status" value="1"/>
</dbReference>
<feature type="transmembrane region" description="Helical" evidence="1">
    <location>
        <begin position="20"/>
        <end position="38"/>
    </location>
</feature>
<keyword evidence="3" id="KW-1185">Reference proteome</keyword>
<reference evidence="2 3" key="1">
    <citation type="submission" date="2020-09" db="EMBL/GenBank/DDBJ databases">
        <title>Investigation of environmental microbes.</title>
        <authorList>
            <person name="Ou Y."/>
            <person name="Kang Q."/>
        </authorList>
    </citation>
    <scope>NUCLEOTIDE SEQUENCE [LARGE SCALE GENOMIC DNA]</scope>
    <source>
        <strain evidence="2 3">KJZ-14</strain>
    </source>
</reference>
<comment type="function">
    <text evidence="1">Involved in the import of queuosine (Q) precursors, required for Q precursor salvage.</text>
</comment>
<dbReference type="PANTHER" id="PTHR34300">
    <property type="entry name" value="QUEUOSINE PRECURSOR TRANSPORTER-RELATED"/>
    <property type="match status" value="1"/>
</dbReference>
<keyword evidence="1" id="KW-0472">Membrane</keyword>
<keyword evidence="1" id="KW-1003">Cell membrane</keyword>
<dbReference type="RefSeq" id="WP_168614173.1">
    <property type="nucleotide sequence ID" value="NZ_BAAAOX010000016.1"/>
</dbReference>
<comment type="similarity">
    <text evidence="1">Belongs to the vitamin uptake transporter (VUT/ECF) (TC 2.A.88) family. Q precursor transporter subfamily.</text>
</comment>
<keyword evidence="1" id="KW-0813">Transport</keyword>
<dbReference type="KEGG" id="rter:IDM49_10030"/>
<name>A0A7H2BCZ0_9MICC</name>
<dbReference type="GO" id="GO:0005886">
    <property type="term" value="C:plasma membrane"/>
    <property type="evidence" value="ECO:0007669"/>
    <property type="project" value="UniProtKB-SubCell"/>
</dbReference>
<keyword evidence="1" id="KW-0812">Transmembrane</keyword>
<dbReference type="Pfam" id="PF02592">
    <property type="entry name" value="Vut_1"/>
    <property type="match status" value="1"/>
</dbReference>
<evidence type="ECO:0000313" key="2">
    <source>
        <dbReference type="EMBL" id="QNV37536.1"/>
    </source>
</evidence>
<feature type="transmembrane region" description="Helical" evidence="1">
    <location>
        <begin position="187"/>
        <end position="208"/>
    </location>
</feature>